<dbReference type="Proteomes" id="UP001169066">
    <property type="component" value="Unassembled WGS sequence"/>
</dbReference>
<dbReference type="PANTHER" id="PTHR32507:SF0">
    <property type="entry name" value="NA(+)_H(+) ANTIPORTER 2-RELATED"/>
    <property type="match status" value="1"/>
</dbReference>
<evidence type="ECO:0000259" key="10">
    <source>
        <dbReference type="Pfam" id="PF00999"/>
    </source>
</evidence>
<dbReference type="SUPFAM" id="SSF51735">
    <property type="entry name" value="NAD(P)-binding Rossmann-fold domains"/>
    <property type="match status" value="1"/>
</dbReference>
<dbReference type="InterPro" id="IPR006153">
    <property type="entry name" value="Cation/H_exchanger_TM"/>
</dbReference>
<name>A0ABT7QQS7_9BACT</name>
<organism evidence="12 13">
    <name type="scientific">Sulfurovum xiamenensis</name>
    <dbReference type="NCBI Taxonomy" id="3019066"/>
    <lineage>
        <taxon>Bacteria</taxon>
        <taxon>Pseudomonadati</taxon>
        <taxon>Campylobacterota</taxon>
        <taxon>Epsilonproteobacteria</taxon>
        <taxon>Campylobacterales</taxon>
        <taxon>Sulfurovaceae</taxon>
        <taxon>Sulfurovum</taxon>
    </lineage>
</organism>
<evidence type="ECO:0000256" key="5">
    <source>
        <dbReference type="ARBA" id="ARBA00022692"/>
    </source>
</evidence>
<dbReference type="InterPro" id="IPR036291">
    <property type="entry name" value="NAD(P)-bd_dom_sf"/>
</dbReference>
<dbReference type="InterPro" id="IPR003148">
    <property type="entry name" value="RCK_N"/>
</dbReference>
<evidence type="ECO:0000256" key="9">
    <source>
        <dbReference type="SAM" id="Phobius"/>
    </source>
</evidence>
<feature type="transmembrane region" description="Helical" evidence="9">
    <location>
        <begin position="6"/>
        <end position="24"/>
    </location>
</feature>
<evidence type="ECO:0000313" key="12">
    <source>
        <dbReference type="EMBL" id="MDM5263438.1"/>
    </source>
</evidence>
<keyword evidence="6 9" id="KW-1133">Transmembrane helix</keyword>
<evidence type="ECO:0000256" key="7">
    <source>
        <dbReference type="ARBA" id="ARBA00023065"/>
    </source>
</evidence>
<feature type="transmembrane region" description="Helical" evidence="9">
    <location>
        <begin position="118"/>
        <end position="138"/>
    </location>
</feature>
<evidence type="ECO:0000256" key="1">
    <source>
        <dbReference type="ARBA" id="ARBA00004651"/>
    </source>
</evidence>
<feature type="transmembrane region" description="Helical" evidence="9">
    <location>
        <begin position="265"/>
        <end position="284"/>
    </location>
</feature>
<reference evidence="12" key="1">
    <citation type="submission" date="2023-01" db="EMBL/GenBank/DDBJ databases">
        <title>Sulfurovum sp. XTW-4 genome assembly.</title>
        <authorList>
            <person name="Wang J."/>
        </authorList>
    </citation>
    <scope>NUCLEOTIDE SEQUENCE</scope>
    <source>
        <strain evidence="12">XTW-4</strain>
    </source>
</reference>
<evidence type="ECO:0000256" key="3">
    <source>
        <dbReference type="ARBA" id="ARBA00022449"/>
    </source>
</evidence>
<sequence length="598" mass="66084">MTEHILLTLALVSFFGILSQWLSWYIKQPSIIFLLLFGIVIGPVAGLFDPDAVLGELLFPFVSMGVAIILFEGGLTLRFHEIKGLTRPLYMLLTVGLVVTWAIVALATHLLVGLSWEISILFGALMTVTGPTVIKPLLRTVRPYADLANILHWEGVILDVAVAILIVLVYKTITLQHSGTMIPLSLAYIVATGMISGTIGALLLAFLLRRYLLPHFLHHVFTLTLVLMIFTLSNAIAHESGLLAVTLMGMMLANMKNVDIEEILFFKESLSLLLISVLFIILSARLDLSALIDIGWSALGLLGIILFIARPLSVMVSTLFSDLTLRARIFLSWIAPRGIIAAAVSALFAIRLEEFGYVEAKLLVPLTFMVIIGTILLQGLSAKPLAKRLNLQEAEPSGMLILGANRVSREIARSLKEQGVAVKLADTDWENISHARMEGFDTYYGRVISDHADRNMELAGIGGLLAISPHATLNALASVRFKSEFGTENIYYLQNAEGRKLEKSKASHSTIVGRQLFTEDVTFTKLSSLLHGEGEIKTTTLSEKFDIEAYKKAHESKVIPLYLIDTDGKLHFFTTDHELKPKEGWKITSLIYKHKEKQ</sequence>
<dbReference type="RefSeq" id="WP_008242711.1">
    <property type="nucleotide sequence ID" value="NZ_JAQIBC010000002.1"/>
</dbReference>
<evidence type="ECO:0000256" key="2">
    <source>
        <dbReference type="ARBA" id="ARBA00022448"/>
    </source>
</evidence>
<evidence type="ECO:0000256" key="4">
    <source>
        <dbReference type="ARBA" id="ARBA00022475"/>
    </source>
</evidence>
<feature type="transmembrane region" description="Helical" evidence="9">
    <location>
        <begin position="150"/>
        <end position="170"/>
    </location>
</feature>
<feature type="domain" description="RCK N-terminal" evidence="11">
    <location>
        <begin position="400"/>
        <end position="492"/>
    </location>
</feature>
<comment type="caution">
    <text evidence="12">The sequence shown here is derived from an EMBL/GenBank/DDBJ whole genome shotgun (WGS) entry which is preliminary data.</text>
</comment>
<feature type="domain" description="Cation/H+ exchanger transmembrane" evidence="10">
    <location>
        <begin position="14"/>
        <end position="387"/>
    </location>
</feature>
<keyword evidence="4" id="KW-1003">Cell membrane</keyword>
<proteinExistence type="predicted"/>
<dbReference type="Pfam" id="PF00999">
    <property type="entry name" value="Na_H_Exchanger"/>
    <property type="match status" value="1"/>
</dbReference>
<evidence type="ECO:0000256" key="6">
    <source>
        <dbReference type="ARBA" id="ARBA00022989"/>
    </source>
</evidence>
<feature type="transmembrane region" description="Helical" evidence="9">
    <location>
        <begin position="31"/>
        <end position="48"/>
    </location>
</feature>
<evidence type="ECO:0000259" key="11">
    <source>
        <dbReference type="Pfam" id="PF02254"/>
    </source>
</evidence>
<dbReference type="Gene3D" id="1.20.1530.20">
    <property type="match status" value="1"/>
</dbReference>
<dbReference type="PANTHER" id="PTHR32507">
    <property type="entry name" value="NA(+)/H(+) ANTIPORTER 1"/>
    <property type="match status" value="1"/>
</dbReference>
<feature type="transmembrane region" description="Helical" evidence="9">
    <location>
        <begin position="89"/>
        <end position="112"/>
    </location>
</feature>
<feature type="transmembrane region" description="Helical" evidence="9">
    <location>
        <begin position="211"/>
        <end position="230"/>
    </location>
</feature>
<keyword evidence="2" id="KW-0813">Transport</keyword>
<feature type="transmembrane region" description="Helical" evidence="9">
    <location>
        <begin position="362"/>
        <end position="380"/>
    </location>
</feature>
<feature type="transmembrane region" description="Helical" evidence="9">
    <location>
        <begin position="182"/>
        <end position="204"/>
    </location>
</feature>
<accession>A0ABT7QQS7</accession>
<feature type="transmembrane region" description="Helical" evidence="9">
    <location>
        <begin position="54"/>
        <end position="77"/>
    </location>
</feature>
<keyword evidence="7" id="KW-0406">Ion transport</keyword>
<keyword evidence="8 9" id="KW-0472">Membrane</keyword>
<dbReference type="Pfam" id="PF02254">
    <property type="entry name" value="TrkA_N"/>
    <property type="match status" value="1"/>
</dbReference>
<keyword evidence="3" id="KW-0050">Antiport</keyword>
<dbReference type="EMBL" id="JAQIBC010000002">
    <property type="protein sequence ID" value="MDM5263438.1"/>
    <property type="molecule type" value="Genomic_DNA"/>
</dbReference>
<dbReference type="Gene3D" id="3.40.50.720">
    <property type="entry name" value="NAD(P)-binding Rossmann-like Domain"/>
    <property type="match status" value="1"/>
</dbReference>
<feature type="transmembrane region" description="Helical" evidence="9">
    <location>
        <begin position="290"/>
        <end position="309"/>
    </location>
</feature>
<keyword evidence="5 9" id="KW-0812">Transmembrane</keyword>
<keyword evidence="13" id="KW-1185">Reference proteome</keyword>
<comment type="subcellular location">
    <subcellularLocation>
        <location evidence="1">Cell membrane</location>
        <topology evidence="1">Multi-pass membrane protein</topology>
    </subcellularLocation>
</comment>
<evidence type="ECO:0000313" key="13">
    <source>
        <dbReference type="Proteomes" id="UP001169066"/>
    </source>
</evidence>
<protein>
    <submittedName>
        <fullName evidence="12">Sodium:proton antiporter</fullName>
    </submittedName>
</protein>
<feature type="transmembrane region" description="Helical" evidence="9">
    <location>
        <begin position="330"/>
        <end position="350"/>
    </location>
</feature>
<gene>
    <name evidence="12" type="ORF">PF327_04445</name>
</gene>
<evidence type="ECO:0000256" key="8">
    <source>
        <dbReference type="ARBA" id="ARBA00023136"/>
    </source>
</evidence>
<dbReference type="InterPro" id="IPR038770">
    <property type="entry name" value="Na+/solute_symporter_sf"/>
</dbReference>